<reference evidence="2 3" key="1">
    <citation type="submission" date="2016-10" db="EMBL/GenBank/DDBJ databases">
        <authorList>
            <person name="de Groot N.N."/>
        </authorList>
    </citation>
    <scope>NUCLEOTIDE SEQUENCE [LARGE SCALE GENOMIC DNA]</scope>
    <source>
        <strain evidence="2 3">DSM 15827</strain>
    </source>
</reference>
<gene>
    <name evidence="2" type="ORF">SAMN05421767_10866</name>
</gene>
<accession>A0A1H9JEF7</accession>
<dbReference type="OrthoDB" id="9777257at2"/>
<dbReference type="AlphaFoldDB" id="A0A1H9JEF7"/>
<feature type="domain" description="Methyltransferase small" evidence="1">
    <location>
        <begin position="40"/>
        <end position="132"/>
    </location>
</feature>
<dbReference type="Gene3D" id="3.40.50.150">
    <property type="entry name" value="Vaccinia Virus protein VP39"/>
    <property type="match status" value="1"/>
</dbReference>
<dbReference type="EMBL" id="FOGF01000008">
    <property type="protein sequence ID" value="SEQ85119.1"/>
    <property type="molecule type" value="Genomic_DNA"/>
</dbReference>
<keyword evidence="2" id="KW-0808">Transferase</keyword>
<organism evidence="2 3">
    <name type="scientific">Granulicatella balaenopterae</name>
    <dbReference type="NCBI Taxonomy" id="137733"/>
    <lineage>
        <taxon>Bacteria</taxon>
        <taxon>Bacillati</taxon>
        <taxon>Bacillota</taxon>
        <taxon>Bacilli</taxon>
        <taxon>Lactobacillales</taxon>
        <taxon>Carnobacteriaceae</taxon>
        <taxon>Granulicatella</taxon>
    </lineage>
</organism>
<dbReference type="SUPFAM" id="SSF53335">
    <property type="entry name" value="S-adenosyl-L-methionine-dependent methyltransferases"/>
    <property type="match status" value="1"/>
</dbReference>
<dbReference type="STRING" id="137733.SAMN05421767_10866"/>
<dbReference type="InterPro" id="IPR029063">
    <property type="entry name" value="SAM-dependent_MTases_sf"/>
</dbReference>
<dbReference type="InterPro" id="IPR007848">
    <property type="entry name" value="Small_mtfrase_dom"/>
</dbReference>
<dbReference type="PANTHER" id="PTHR47739">
    <property type="entry name" value="TRNA1(VAL) (ADENINE(37)-N6)-METHYLTRANSFERASE"/>
    <property type="match status" value="1"/>
</dbReference>
<dbReference type="CDD" id="cd02440">
    <property type="entry name" value="AdoMet_MTases"/>
    <property type="match status" value="1"/>
</dbReference>
<sequence>MKIELKEGERIDRLEREGISIIQSSQVFSFSLDAVLLADFASLPRTKKGVVVDLCSGNGAVAFLLTAKTKNKILGVELQSALVDMAKRTVAMNNLEEKVSFLQADVRELKGVIAKDSVDVITCNPPYFKVAKKNLTNKLDSYTLARHEVALPLEELLEAMSGLLKMKGKAYMVHRPDRMADIIILARKYRLEPKRVQFVSPKKGKESNIMLIEFIKDGGLGGMRILPELVVFDEQGDYTSELKQVLFGEADDE</sequence>
<evidence type="ECO:0000313" key="2">
    <source>
        <dbReference type="EMBL" id="SEQ85119.1"/>
    </source>
</evidence>
<keyword evidence="3" id="KW-1185">Reference proteome</keyword>
<dbReference type="InterPro" id="IPR050210">
    <property type="entry name" value="tRNA_Adenine-N(6)_MTase"/>
</dbReference>
<proteinExistence type="predicted"/>
<name>A0A1H9JEF7_9LACT</name>
<dbReference type="PANTHER" id="PTHR47739:SF1">
    <property type="entry name" value="TRNA1(VAL) (ADENINE(37)-N6)-METHYLTRANSFERASE"/>
    <property type="match status" value="1"/>
</dbReference>
<dbReference type="Pfam" id="PF05175">
    <property type="entry name" value="MTS"/>
    <property type="match status" value="1"/>
</dbReference>
<dbReference type="GO" id="GO:0008168">
    <property type="term" value="F:methyltransferase activity"/>
    <property type="evidence" value="ECO:0007669"/>
    <property type="project" value="UniProtKB-KW"/>
</dbReference>
<dbReference type="GO" id="GO:0032259">
    <property type="term" value="P:methylation"/>
    <property type="evidence" value="ECO:0007669"/>
    <property type="project" value="UniProtKB-KW"/>
</dbReference>
<evidence type="ECO:0000259" key="1">
    <source>
        <dbReference type="Pfam" id="PF05175"/>
    </source>
</evidence>
<protein>
    <submittedName>
        <fullName evidence="2">tRNA1(Val) A37 N6-methylase TrmN6</fullName>
    </submittedName>
</protein>
<dbReference type="RefSeq" id="WP_089746251.1">
    <property type="nucleotide sequence ID" value="NZ_FOGF01000008.1"/>
</dbReference>
<keyword evidence="2" id="KW-0489">Methyltransferase</keyword>
<dbReference type="Proteomes" id="UP000198556">
    <property type="component" value="Unassembled WGS sequence"/>
</dbReference>
<evidence type="ECO:0000313" key="3">
    <source>
        <dbReference type="Proteomes" id="UP000198556"/>
    </source>
</evidence>